<dbReference type="Proteomes" id="UP000831921">
    <property type="component" value="Chromosome"/>
</dbReference>
<evidence type="ECO:0000256" key="1">
    <source>
        <dbReference type="ARBA" id="ARBA00004651"/>
    </source>
</evidence>
<feature type="transmembrane region" description="Helical" evidence="7">
    <location>
        <begin position="162"/>
        <end position="182"/>
    </location>
</feature>
<dbReference type="InterPro" id="IPR036458">
    <property type="entry name" value="Na:dicarbo_symporter_sf"/>
</dbReference>
<evidence type="ECO:0000256" key="6">
    <source>
        <dbReference type="ARBA" id="ARBA00023136"/>
    </source>
</evidence>
<reference evidence="8 9" key="1">
    <citation type="submission" date="2022-05" db="EMBL/GenBank/DDBJ databases">
        <title>S8-45 Sphingomonas ultraviolaceadurans.</title>
        <authorList>
            <person name="Liu Y."/>
        </authorList>
    </citation>
    <scope>NUCLEOTIDE SEQUENCE [LARGE SCALE GENOMIC DNA]</scope>
    <source>
        <strain evidence="8 9">S8-45</strain>
    </source>
</reference>
<name>A0ABY5MUU0_9SPHN</name>
<keyword evidence="3" id="KW-1003">Cell membrane</keyword>
<dbReference type="InterPro" id="IPR001991">
    <property type="entry name" value="Na-dicarboxylate_symporter"/>
</dbReference>
<dbReference type="RefSeq" id="WP_249503668.1">
    <property type="nucleotide sequence ID" value="NZ_CP097253.1"/>
</dbReference>
<feature type="transmembrane region" description="Helical" evidence="7">
    <location>
        <begin position="20"/>
        <end position="37"/>
    </location>
</feature>
<sequence>MATIAEPISRANRISYSSQTLLAVAAGLGLGLLARYVSDLAWLTALLETVGSIFVQLLKLLVPPLIVGSVVSSIAGLGTLTNGARLAGKTLLWFAITAALAVGVGLVAGTLLTALQEPFAAGTPKAPANVGGWIDFLKGAVPGNLFGLEARTVADGESLRTILNFNVLQLLVLSLLLGVAAVRSGEHGRPFLSFAASLLAISRLLLRWLLKLVPIGTAALLGTAVATYGWSTLAALGGFTIAIYAALAAVAFGIYPALLVAKGLSVGDFARAAWPAAQLGFVTRSSIGTLPVTEERTVEVLGVPRAYAAFAAPLGATSKMDGCAAIYPAVAALFIAHAYGIALGPEHYLLIALVSVLGSAATAGVTGATVMLTLTLTTLGLPLEGVGLLLAIDPIIDMGRTALNVTGQMLVPYIVSKEEGLLWQSPSPRSAFLPG</sequence>
<dbReference type="Gene3D" id="1.10.3860.10">
    <property type="entry name" value="Sodium:dicarboxylate symporter"/>
    <property type="match status" value="1"/>
</dbReference>
<dbReference type="EMBL" id="CP097253">
    <property type="protein sequence ID" value="UUR07882.1"/>
    <property type="molecule type" value="Genomic_DNA"/>
</dbReference>
<feature type="transmembrane region" description="Helical" evidence="7">
    <location>
        <begin position="230"/>
        <end position="255"/>
    </location>
</feature>
<dbReference type="PANTHER" id="PTHR42865:SF7">
    <property type="entry name" value="PROTON_GLUTAMATE-ASPARTATE SYMPORTER"/>
    <property type="match status" value="1"/>
</dbReference>
<feature type="transmembrane region" description="Helical" evidence="7">
    <location>
        <begin position="92"/>
        <end position="115"/>
    </location>
</feature>
<dbReference type="PRINTS" id="PR00173">
    <property type="entry name" value="EDTRNSPORT"/>
</dbReference>
<evidence type="ECO:0000313" key="8">
    <source>
        <dbReference type="EMBL" id="UUR07882.1"/>
    </source>
</evidence>
<dbReference type="SUPFAM" id="SSF118215">
    <property type="entry name" value="Proton glutamate symport protein"/>
    <property type="match status" value="1"/>
</dbReference>
<keyword evidence="6 7" id="KW-0472">Membrane</keyword>
<comment type="subcellular location">
    <subcellularLocation>
        <location evidence="1">Cell membrane</location>
        <topology evidence="1">Multi-pass membrane protein</topology>
    </subcellularLocation>
</comment>
<evidence type="ECO:0000256" key="3">
    <source>
        <dbReference type="ARBA" id="ARBA00022475"/>
    </source>
</evidence>
<feature type="transmembrane region" description="Helical" evidence="7">
    <location>
        <begin position="324"/>
        <end position="342"/>
    </location>
</feature>
<evidence type="ECO:0000256" key="5">
    <source>
        <dbReference type="ARBA" id="ARBA00022989"/>
    </source>
</evidence>
<accession>A0ABY5MUU0</accession>
<dbReference type="PANTHER" id="PTHR42865">
    <property type="entry name" value="PROTON/GLUTAMATE-ASPARTATE SYMPORTER"/>
    <property type="match status" value="1"/>
</dbReference>
<organism evidence="8 9">
    <name type="scientific">Sphingomonas glaciei</name>
    <dbReference type="NCBI Taxonomy" id="2938948"/>
    <lineage>
        <taxon>Bacteria</taxon>
        <taxon>Pseudomonadati</taxon>
        <taxon>Pseudomonadota</taxon>
        <taxon>Alphaproteobacteria</taxon>
        <taxon>Sphingomonadales</taxon>
        <taxon>Sphingomonadaceae</taxon>
        <taxon>Sphingomonas</taxon>
    </lineage>
</organism>
<evidence type="ECO:0000256" key="7">
    <source>
        <dbReference type="SAM" id="Phobius"/>
    </source>
</evidence>
<keyword evidence="5 7" id="KW-1133">Transmembrane helix</keyword>
<keyword evidence="4 7" id="KW-0812">Transmembrane</keyword>
<evidence type="ECO:0000256" key="2">
    <source>
        <dbReference type="ARBA" id="ARBA00022448"/>
    </source>
</evidence>
<feature type="transmembrane region" description="Helical" evidence="7">
    <location>
        <begin position="348"/>
        <end position="374"/>
    </location>
</feature>
<gene>
    <name evidence="8" type="ORF">M1K48_13260</name>
</gene>
<feature type="transmembrane region" description="Helical" evidence="7">
    <location>
        <begin position="57"/>
        <end position="80"/>
    </location>
</feature>
<evidence type="ECO:0000313" key="9">
    <source>
        <dbReference type="Proteomes" id="UP000831921"/>
    </source>
</evidence>
<evidence type="ECO:0000256" key="4">
    <source>
        <dbReference type="ARBA" id="ARBA00022692"/>
    </source>
</evidence>
<keyword evidence="9" id="KW-1185">Reference proteome</keyword>
<dbReference type="Pfam" id="PF00375">
    <property type="entry name" value="SDF"/>
    <property type="match status" value="1"/>
</dbReference>
<proteinExistence type="predicted"/>
<protein>
    <submittedName>
        <fullName evidence="8">Dicarboxylate/amino acid:cation symporter</fullName>
    </submittedName>
</protein>
<keyword evidence="2" id="KW-0813">Transport</keyword>